<feature type="domain" description="DUF302" evidence="1">
    <location>
        <begin position="35"/>
        <end position="100"/>
    </location>
</feature>
<dbReference type="OrthoDB" id="9791067at2"/>
<dbReference type="InterPro" id="IPR035923">
    <property type="entry name" value="TT1751-like_sf"/>
</dbReference>
<proteinExistence type="predicted"/>
<dbReference type="InterPro" id="IPR016796">
    <property type="entry name" value="UCP021774"/>
</dbReference>
<dbReference type="AlphaFoldDB" id="A0A1E3SN03"/>
<dbReference type="RefSeq" id="WP_069402295.1">
    <property type="nucleotide sequence ID" value="NZ_JACKTB010000083.1"/>
</dbReference>
<dbReference type="PIRSF" id="PIRSF021774">
    <property type="entry name" value="UCP021774"/>
    <property type="match status" value="1"/>
</dbReference>
<organism evidence="2 3">
    <name type="scientific">Mycobacterium sherrisii</name>
    <dbReference type="NCBI Taxonomy" id="243061"/>
    <lineage>
        <taxon>Bacteria</taxon>
        <taxon>Bacillati</taxon>
        <taxon>Actinomycetota</taxon>
        <taxon>Actinomycetes</taxon>
        <taxon>Mycobacteriales</taxon>
        <taxon>Mycobacteriaceae</taxon>
        <taxon>Mycobacterium</taxon>
        <taxon>Mycobacterium simiae complex</taxon>
    </lineage>
</organism>
<keyword evidence="3" id="KW-1185">Reference proteome</keyword>
<reference evidence="3" key="1">
    <citation type="submission" date="2016-09" db="EMBL/GenBank/DDBJ databases">
        <authorList>
            <person name="Greninger A.L."/>
            <person name="Jerome K.R."/>
            <person name="Mcnair B."/>
            <person name="Wallis C."/>
            <person name="Fang F."/>
        </authorList>
    </citation>
    <scope>NUCLEOTIDE SEQUENCE [LARGE SCALE GENOMIC DNA]</scope>
    <source>
        <strain evidence="3">BC1_M4</strain>
    </source>
</reference>
<dbReference type="Proteomes" id="UP000094224">
    <property type="component" value="Unassembled WGS sequence"/>
</dbReference>
<dbReference type="SUPFAM" id="SSF103247">
    <property type="entry name" value="TT1751-like"/>
    <property type="match status" value="1"/>
</dbReference>
<dbReference type="Gene3D" id="3.30.310.70">
    <property type="entry name" value="TT1751-like domain"/>
    <property type="match status" value="1"/>
</dbReference>
<dbReference type="EMBL" id="MIHC01000045">
    <property type="protein sequence ID" value="ODR03545.1"/>
    <property type="molecule type" value="Genomic_DNA"/>
</dbReference>
<evidence type="ECO:0000313" key="2">
    <source>
        <dbReference type="EMBL" id="ODR03545.1"/>
    </source>
</evidence>
<accession>A0A1E3SN03</accession>
<dbReference type="PANTHER" id="PTHR38342">
    <property type="entry name" value="SLR5037 PROTEIN"/>
    <property type="match status" value="1"/>
</dbReference>
<name>A0A1E3SN03_9MYCO</name>
<dbReference type="PANTHER" id="PTHR38342:SF1">
    <property type="entry name" value="SLR5037 PROTEIN"/>
    <property type="match status" value="1"/>
</dbReference>
<gene>
    <name evidence="2" type="ORF">BHQ21_21365</name>
</gene>
<dbReference type="CDD" id="cd14797">
    <property type="entry name" value="DUF302"/>
    <property type="match status" value="1"/>
</dbReference>
<dbReference type="InterPro" id="IPR005180">
    <property type="entry name" value="DUF302"/>
</dbReference>
<evidence type="ECO:0000259" key="1">
    <source>
        <dbReference type="Pfam" id="PF03625"/>
    </source>
</evidence>
<protein>
    <submittedName>
        <fullName evidence="2">ABC transporter</fullName>
    </submittedName>
</protein>
<sequence length="134" mass="14214">MSISLSTHLATDFERAVKATREALARQGFSVLTEIDITTTLKIKLGIEMENYLILGACDPELACRAIDIDREIGLLLPCNVLVRADVANPGMTIVDAMDPCLSVVVTGEPALKTIADEITAKLAAAIASLDADS</sequence>
<evidence type="ECO:0000313" key="3">
    <source>
        <dbReference type="Proteomes" id="UP000094224"/>
    </source>
</evidence>
<dbReference type="Pfam" id="PF03625">
    <property type="entry name" value="DUF302"/>
    <property type="match status" value="1"/>
</dbReference>
<comment type="caution">
    <text evidence="2">The sequence shown here is derived from an EMBL/GenBank/DDBJ whole genome shotgun (WGS) entry which is preliminary data.</text>
</comment>